<protein>
    <submittedName>
        <fullName evidence="1">Uncharacterized protein</fullName>
    </submittedName>
</protein>
<name>A0A9P0CG20_9CUCU</name>
<dbReference type="OrthoDB" id="6760986at2759"/>
<sequence>MKFLGKSPKNTASIENQVHGKSFHKISFKRKHRVTPLTRHPSSAKMHDDTLAVDPLMIFQRICLTQECKADLENHLAYELAPFSMSIFDNGVMRKTAKSALLKIFPPETVPVDKKNCVHVIDGGMLIHRVPWNLMEKFDEIFSRYVKYLNDHYSPGMTVVFDGYELNRDSIKGMERFRRAHNKSCPDIQFTPSMSLTVQKDKFLFNVNNKIRFIQYLKQALEKNGIAVIQAVDDADVLIVQTALQKYSRNGPAVLVVAEDIDILVLITGLTPPDQKIYFLKVEKGHKSQQIFSSTPIHTGKYSLFTCSHWDRHNLCFFQKR</sequence>
<dbReference type="SUPFAM" id="SSF88723">
    <property type="entry name" value="PIN domain-like"/>
    <property type="match status" value="1"/>
</dbReference>
<proteinExistence type="predicted"/>
<gene>
    <name evidence="1" type="ORF">PSYICH_LOCUS835</name>
</gene>
<dbReference type="EMBL" id="OV651813">
    <property type="protein sequence ID" value="CAH1099235.1"/>
    <property type="molecule type" value="Genomic_DNA"/>
</dbReference>
<evidence type="ECO:0000313" key="1">
    <source>
        <dbReference type="EMBL" id="CAH1099235.1"/>
    </source>
</evidence>
<accession>A0A9P0CG20</accession>
<keyword evidence="2" id="KW-1185">Reference proteome</keyword>
<reference evidence="1" key="1">
    <citation type="submission" date="2022-01" db="EMBL/GenBank/DDBJ databases">
        <authorList>
            <person name="King R."/>
        </authorList>
    </citation>
    <scope>NUCLEOTIDE SEQUENCE</scope>
</reference>
<dbReference type="Gene3D" id="3.40.50.1010">
    <property type="entry name" value="5'-nuclease"/>
    <property type="match status" value="1"/>
</dbReference>
<dbReference type="Proteomes" id="UP001153636">
    <property type="component" value="Chromosome 1"/>
</dbReference>
<evidence type="ECO:0000313" key="2">
    <source>
        <dbReference type="Proteomes" id="UP001153636"/>
    </source>
</evidence>
<organism evidence="1 2">
    <name type="scientific">Psylliodes chrysocephalus</name>
    <dbReference type="NCBI Taxonomy" id="3402493"/>
    <lineage>
        <taxon>Eukaryota</taxon>
        <taxon>Metazoa</taxon>
        <taxon>Ecdysozoa</taxon>
        <taxon>Arthropoda</taxon>
        <taxon>Hexapoda</taxon>
        <taxon>Insecta</taxon>
        <taxon>Pterygota</taxon>
        <taxon>Neoptera</taxon>
        <taxon>Endopterygota</taxon>
        <taxon>Coleoptera</taxon>
        <taxon>Polyphaga</taxon>
        <taxon>Cucujiformia</taxon>
        <taxon>Chrysomeloidea</taxon>
        <taxon>Chrysomelidae</taxon>
        <taxon>Galerucinae</taxon>
        <taxon>Alticini</taxon>
        <taxon>Psylliodes</taxon>
    </lineage>
</organism>
<dbReference type="AlphaFoldDB" id="A0A9P0CG20"/>
<dbReference type="InterPro" id="IPR029060">
    <property type="entry name" value="PIN-like_dom_sf"/>
</dbReference>